<dbReference type="PANTHER" id="PTHR43065">
    <property type="entry name" value="SENSOR HISTIDINE KINASE"/>
    <property type="match status" value="1"/>
</dbReference>
<dbReference type="Gene3D" id="3.40.50.2300">
    <property type="match status" value="1"/>
</dbReference>
<dbReference type="RefSeq" id="WP_170920410.1">
    <property type="nucleotide sequence ID" value="NZ_FWXF01000006.1"/>
</dbReference>
<evidence type="ECO:0000256" key="3">
    <source>
        <dbReference type="ARBA" id="ARBA00022553"/>
    </source>
</evidence>
<evidence type="ECO:0000256" key="2">
    <source>
        <dbReference type="ARBA" id="ARBA00012438"/>
    </source>
</evidence>
<dbReference type="Gene3D" id="3.30.565.10">
    <property type="entry name" value="Histidine kinase-like ATPase, C-terminal domain"/>
    <property type="match status" value="1"/>
</dbReference>
<evidence type="ECO:0000313" key="14">
    <source>
        <dbReference type="Proteomes" id="UP000192783"/>
    </source>
</evidence>
<dbReference type="InterPro" id="IPR029016">
    <property type="entry name" value="GAF-like_dom_sf"/>
</dbReference>
<dbReference type="Gene3D" id="3.30.450.40">
    <property type="match status" value="1"/>
</dbReference>
<dbReference type="NCBIfam" id="TIGR00229">
    <property type="entry name" value="sensory_box"/>
    <property type="match status" value="2"/>
</dbReference>
<keyword evidence="14" id="KW-1185">Reference proteome</keyword>
<dbReference type="Pfam" id="PF00512">
    <property type="entry name" value="HisKA"/>
    <property type="match status" value="1"/>
</dbReference>
<feature type="domain" description="PAS" evidence="11">
    <location>
        <begin position="637"/>
        <end position="706"/>
    </location>
</feature>
<dbReference type="Pfam" id="PF08448">
    <property type="entry name" value="PAS_4"/>
    <property type="match status" value="1"/>
</dbReference>
<dbReference type="PROSITE" id="PS50112">
    <property type="entry name" value="PAS"/>
    <property type="match status" value="2"/>
</dbReference>
<evidence type="ECO:0000259" key="10">
    <source>
        <dbReference type="PROSITE" id="PS50110"/>
    </source>
</evidence>
<dbReference type="PRINTS" id="PR00344">
    <property type="entry name" value="BCTRLSENSOR"/>
</dbReference>
<feature type="domain" description="Histidine kinase" evidence="9">
    <location>
        <begin position="781"/>
        <end position="1003"/>
    </location>
</feature>
<dbReference type="InterPro" id="IPR013656">
    <property type="entry name" value="PAS_4"/>
</dbReference>
<feature type="domain" description="PAS" evidence="11">
    <location>
        <begin position="336"/>
        <end position="416"/>
    </location>
</feature>
<dbReference type="InterPro" id="IPR003661">
    <property type="entry name" value="HisK_dim/P_dom"/>
</dbReference>
<dbReference type="InterPro" id="IPR000014">
    <property type="entry name" value="PAS"/>
</dbReference>
<organism evidence="13 14">
    <name type="scientific">Desulfacinum hydrothermale DSM 13146</name>
    <dbReference type="NCBI Taxonomy" id="1121390"/>
    <lineage>
        <taxon>Bacteria</taxon>
        <taxon>Pseudomonadati</taxon>
        <taxon>Thermodesulfobacteriota</taxon>
        <taxon>Syntrophobacteria</taxon>
        <taxon>Syntrophobacterales</taxon>
        <taxon>Syntrophobacteraceae</taxon>
        <taxon>Desulfacinum</taxon>
    </lineage>
</organism>
<dbReference type="SUPFAM" id="SSF52172">
    <property type="entry name" value="CheY-like"/>
    <property type="match status" value="1"/>
</dbReference>
<dbReference type="Proteomes" id="UP000192783">
    <property type="component" value="Unassembled WGS sequence"/>
</dbReference>
<dbReference type="Pfam" id="PF02518">
    <property type="entry name" value="HATPase_c"/>
    <property type="match status" value="1"/>
</dbReference>
<comment type="catalytic activity">
    <reaction evidence="1">
        <text>ATP + protein L-histidine = ADP + protein N-phospho-L-histidine.</text>
        <dbReference type="EC" id="2.7.13.3"/>
    </reaction>
</comment>
<evidence type="ECO:0000256" key="5">
    <source>
        <dbReference type="ARBA" id="ARBA00022777"/>
    </source>
</evidence>
<dbReference type="Pfam" id="PF13426">
    <property type="entry name" value="PAS_9"/>
    <property type="match status" value="1"/>
</dbReference>
<dbReference type="SUPFAM" id="SSF55785">
    <property type="entry name" value="PYP-like sensor domain (PAS domain)"/>
    <property type="match status" value="2"/>
</dbReference>
<evidence type="ECO:0000313" key="13">
    <source>
        <dbReference type="EMBL" id="SMC22300.1"/>
    </source>
</evidence>
<dbReference type="PROSITE" id="PS50109">
    <property type="entry name" value="HIS_KIN"/>
    <property type="match status" value="1"/>
</dbReference>
<dbReference type="SMART" id="SM00387">
    <property type="entry name" value="HATPase_c"/>
    <property type="match status" value="1"/>
</dbReference>
<dbReference type="SMART" id="SM00091">
    <property type="entry name" value="PAS"/>
    <property type="match status" value="2"/>
</dbReference>
<feature type="domain" description="PAC" evidence="12">
    <location>
        <begin position="711"/>
        <end position="761"/>
    </location>
</feature>
<feature type="domain" description="PAC" evidence="12">
    <location>
        <begin position="421"/>
        <end position="473"/>
    </location>
</feature>
<dbReference type="EC" id="2.7.13.3" evidence="2"/>
<dbReference type="CDD" id="cd00130">
    <property type="entry name" value="PAS"/>
    <property type="match status" value="2"/>
</dbReference>
<evidence type="ECO:0000259" key="9">
    <source>
        <dbReference type="PROSITE" id="PS50109"/>
    </source>
</evidence>
<evidence type="ECO:0000256" key="1">
    <source>
        <dbReference type="ARBA" id="ARBA00000085"/>
    </source>
</evidence>
<keyword evidence="7" id="KW-0175">Coiled coil</keyword>
<evidence type="ECO:0000256" key="4">
    <source>
        <dbReference type="ARBA" id="ARBA00022679"/>
    </source>
</evidence>
<dbReference type="PROSITE" id="PS50113">
    <property type="entry name" value="PAC"/>
    <property type="match status" value="2"/>
</dbReference>
<dbReference type="PROSITE" id="PS50110">
    <property type="entry name" value="RESPONSE_REGULATORY"/>
    <property type="match status" value="1"/>
</dbReference>
<evidence type="ECO:0000256" key="7">
    <source>
        <dbReference type="SAM" id="Coils"/>
    </source>
</evidence>
<keyword evidence="4" id="KW-0808">Transferase</keyword>
<dbReference type="STRING" id="1121390.SAMN02746041_01384"/>
<dbReference type="Gene3D" id="1.10.287.130">
    <property type="match status" value="1"/>
</dbReference>
<evidence type="ECO:0000256" key="8">
    <source>
        <dbReference type="SAM" id="Phobius"/>
    </source>
</evidence>
<dbReference type="InterPro" id="IPR004358">
    <property type="entry name" value="Sig_transdc_His_kin-like_C"/>
</dbReference>
<protein>
    <recommendedName>
        <fullName evidence="2">histidine kinase</fullName>
        <ecNumber evidence="2">2.7.13.3</ecNumber>
    </recommendedName>
</protein>
<gene>
    <name evidence="13" type="ORF">SAMN02746041_01384</name>
</gene>
<dbReference type="InterPro" id="IPR000700">
    <property type="entry name" value="PAS-assoc_C"/>
</dbReference>
<keyword evidence="3 6" id="KW-0597">Phosphoprotein</keyword>
<dbReference type="SMART" id="SM00086">
    <property type="entry name" value="PAC"/>
    <property type="match status" value="2"/>
</dbReference>
<feature type="modified residue" description="4-aspartylphosphate" evidence="6">
    <location>
        <position position="1075"/>
    </location>
</feature>
<dbReference type="InterPro" id="IPR001789">
    <property type="entry name" value="Sig_transdc_resp-reg_receiver"/>
</dbReference>
<dbReference type="SMART" id="SM00388">
    <property type="entry name" value="HisKA"/>
    <property type="match status" value="1"/>
</dbReference>
<reference evidence="13 14" key="1">
    <citation type="submission" date="2017-04" db="EMBL/GenBank/DDBJ databases">
        <authorList>
            <person name="Afonso C.L."/>
            <person name="Miller P.J."/>
            <person name="Scott M.A."/>
            <person name="Spackman E."/>
            <person name="Goraichik I."/>
            <person name="Dimitrov K.M."/>
            <person name="Suarez D.L."/>
            <person name="Swayne D.E."/>
        </authorList>
    </citation>
    <scope>NUCLEOTIDE SEQUENCE [LARGE SCALE GENOMIC DNA]</scope>
    <source>
        <strain evidence="13 14">DSM 13146</strain>
    </source>
</reference>
<dbReference type="GO" id="GO:0000155">
    <property type="term" value="F:phosphorelay sensor kinase activity"/>
    <property type="evidence" value="ECO:0007669"/>
    <property type="project" value="InterPro"/>
</dbReference>
<proteinExistence type="predicted"/>
<keyword evidence="5" id="KW-0418">Kinase</keyword>
<dbReference type="CDD" id="cd18774">
    <property type="entry name" value="PDC2_HK_sensor"/>
    <property type="match status" value="1"/>
</dbReference>
<keyword evidence="8" id="KW-0812">Transmembrane</keyword>
<dbReference type="InterPro" id="IPR035965">
    <property type="entry name" value="PAS-like_dom_sf"/>
</dbReference>
<sequence>MNQDAVRSIPGWLKITLALTLLLLVAAGAGLVRMVSKHQEKVVRQELVSIARAKAKEIAQWREEKAAAAHLLMGRHALIASIKRYLEDGDTTESGAIRRRLQPFAELSHCANILILDPEGQVRWALHRAPSAPHPEYERALKSALASRKPAWTSLHRGPENGPSHLSLVTPLFDPEGNGRFLAALALVMDASSYLYPLLQSWPVPSETAETLLVRRDGDHVLVLNDPRHGKDTALAVRIPLTRTELPEVMAVQGKEGIVEGKDDRGEDVVAAALSIPDSPWFLVAKIHRAEAFAMRHVLSATIVGHLLGVLLLLGVITLYLRQALLKRQFHRLYEAEKDLRTTMERHWITLQSIGDAVIATDARGRVELLNPVAASLTGWNREEALGKPIEEVFRIINEESRQPVESPVSRVLREGAVVGLANHTLLISKEGREIPIADSGAPIRDVRGEIRGVVLVFRDQSEERLRQRVTQTRLALVEYAAQHELHEVLARIVDEICALVESPIGFYHFVDPEQGMLIFQQWSTRTEEVCRVADRGTHLCLDRAGVWADGVRRGQPVIINDYASLSPKKELPQGHIPLVRLLAVPVMRQGRPVAVLGLGNKGKDYTEEDVKTASLLADLTWDIVSRKQAEEALRVSEERFRIAFQSSPDAININRLEDGLYVDINEGFTRATGYTREDVLGKTSLELDIWHDPEDRKRLVAALQRDSYCENMEALFRAKDGRILTGLMSARLIHIQGVPHIISITRDITRMKEAEEERRQLEAQLAQAQKMESVGHLAGGVAHDFNNLLNVILGHVELMGLQMPPDDPQHARLRQIEKAARRSADLTRQLLAFARRQPISPKVLDLNETVENMLKLLRRLIGENIDLIWRPDSHLWPVKMDPTQVDQIVVNLCVNASDAIGDHGRITLETENVEIASSEARKLQCEPGDYVKLAVSDTGCGMEKEILDRIFEPFFTTKEVGKGTGLGLSTIYGIVKQNQGSIEVTSEPGKGTRFEVYLPRHNGKTEDSEVEQDAEVPRGHGETVLLVEDEPSLLLLGQTMLETLGYQVLTAGTPQEALRHAREYPAKIHLLITDVVMPQKTGKDLCEAIQAIRPEIKVLFMSGYPSNVIAPQGVLEPGVHFIQKPFSLTTLGHRVRAVLSS</sequence>
<feature type="transmembrane region" description="Helical" evidence="8">
    <location>
        <begin position="298"/>
        <end position="321"/>
    </location>
</feature>
<dbReference type="CDD" id="cd18773">
    <property type="entry name" value="PDC1_HK_sensor"/>
    <property type="match status" value="1"/>
</dbReference>
<dbReference type="CDD" id="cd00082">
    <property type="entry name" value="HisKA"/>
    <property type="match status" value="1"/>
</dbReference>
<dbReference type="Pfam" id="PF13185">
    <property type="entry name" value="GAF_2"/>
    <property type="match status" value="1"/>
</dbReference>
<dbReference type="PANTHER" id="PTHR43065:SF42">
    <property type="entry name" value="TWO-COMPONENT SENSOR PPRA"/>
    <property type="match status" value="1"/>
</dbReference>
<dbReference type="InterPro" id="IPR001610">
    <property type="entry name" value="PAC"/>
</dbReference>
<dbReference type="InterPro" id="IPR005467">
    <property type="entry name" value="His_kinase_dom"/>
</dbReference>
<dbReference type="Pfam" id="PF00072">
    <property type="entry name" value="Response_reg"/>
    <property type="match status" value="1"/>
</dbReference>
<dbReference type="SUPFAM" id="SSF47384">
    <property type="entry name" value="Homodimeric domain of signal transducing histidine kinase"/>
    <property type="match status" value="1"/>
</dbReference>
<dbReference type="SMART" id="SM00065">
    <property type="entry name" value="GAF"/>
    <property type="match status" value="1"/>
</dbReference>
<dbReference type="InterPro" id="IPR011006">
    <property type="entry name" value="CheY-like_superfamily"/>
</dbReference>
<dbReference type="InterPro" id="IPR036890">
    <property type="entry name" value="HATPase_C_sf"/>
</dbReference>
<dbReference type="SUPFAM" id="SSF55874">
    <property type="entry name" value="ATPase domain of HSP90 chaperone/DNA topoisomerase II/histidine kinase"/>
    <property type="match status" value="1"/>
</dbReference>
<feature type="domain" description="Response regulatory" evidence="10">
    <location>
        <begin position="1024"/>
        <end position="1140"/>
    </location>
</feature>
<dbReference type="SMART" id="SM00448">
    <property type="entry name" value="REC"/>
    <property type="match status" value="1"/>
</dbReference>
<name>A0A1W1XEJ0_9BACT</name>
<dbReference type="InterPro" id="IPR003018">
    <property type="entry name" value="GAF"/>
</dbReference>
<evidence type="ECO:0000259" key="12">
    <source>
        <dbReference type="PROSITE" id="PS50113"/>
    </source>
</evidence>
<feature type="transmembrane region" description="Helical" evidence="8">
    <location>
        <begin position="12"/>
        <end position="32"/>
    </location>
</feature>
<keyword evidence="8" id="KW-0472">Membrane</keyword>
<dbReference type="EMBL" id="FWXF01000006">
    <property type="protein sequence ID" value="SMC22300.1"/>
    <property type="molecule type" value="Genomic_DNA"/>
</dbReference>
<accession>A0A1W1XEJ0</accession>
<dbReference type="InterPro" id="IPR003594">
    <property type="entry name" value="HATPase_dom"/>
</dbReference>
<dbReference type="AlphaFoldDB" id="A0A1W1XEJ0"/>
<keyword evidence="8" id="KW-1133">Transmembrane helix</keyword>
<evidence type="ECO:0000259" key="11">
    <source>
        <dbReference type="PROSITE" id="PS50112"/>
    </source>
</evidence>
<dbReference type="Gene3D" id="3.30.450.20">
    <property type="entry name" value="PAS domain"/>
    <property type="match status" value="2"/>
</dbReference>
<dbReference type="SUPFAM" id="SSF55781">
    <property type="entry name" value="GAF domain-like"/>
    <property type="match status" value="1"/>
</dbReference>
<feature type="coiled-coil region" evidence="7">
    <location>
        <begin position="745"/>
        <end position="775"/>
    </location>
</feature>
<evidence type="ECO:0000256" key="6">
    <source>
        <dbReference type="PROSITE-ProRule" id="PRU00169"/>
    </source>
</evidence>
<dbReference type="InterPro" id="IPR036097">
    <property type="entry name" value="HisK_dim/P_sf"/>
</dbReference>